<dbReference type="NCBIfam" id="TIGR00756">
    <property type="entry name" value="PPR"/>
    <property type="match status" value="1"/>
</dbReference>
<keyword evidence="1" id="KW-0677">Repeat</keyword>
<dbReference type="PANTHER" id="PTHR47926">
    <property type="entry name" value="PENTATRICOPEPTIDE REPEAT-CONTAINING PROTEIN"/>
    <property type="match status" value="1"/>
</dbReference>
<dbReference type="InterPro" id="IPR002885">
    <property type="entry name" value="PPR_rpt"/>
</dbReference>
<evidence type="ECO:0000256" key="1">
    <source>
        <dbReference type="ARBA" id="ARBA00022737"/>
    </source>
</evidence>
<dbReference type="InterPro" id="IPR011990">
    <property type="entry name" value="TPR-like_helical_dom_sf"/>
</dbReference>
<gene>
    <name evidence="3" type="ORF">KIW84_052531</name>
</gene>
<evidence type="ECO:0000256" key="2">
    <source>
        <dbReference type="PROSITE-ProRule" id="PRU00708"/>
    </source>
</evidence>
<sequence>MHFQPHRTFHGPCTPPVRSNYSTKIALFNTMARGYTCVNDPLRAIIVFSHVLCPSLVPDDYTFSSLLNTCSKVKALEEGKQLHCFALKHGVRDNVYVVPTLINMYTACGDIDVSRRVFDKIEEPCVVAYNAIITSLARNSQLNEALALFREMQERSLKPTDVTMLVVLLSCVLHG</sequence>
<dbReference type="EMBL" id="JAMSHJ010000005">
    <property type="protein sequence ID" value="KAI5405793.1"/>
    <property type="molecule type" value="Genomic_DNA"/>
</dbReference>
<dbReference type="OrthoDB" id="185373at2759"/>
<dbReference type="GO" id="GO:0009451">
    <property type="term" value="P:RNA modification"/>
    <property type="evidence" value="ECO:0007669"/>
    <property type="project" value="InterPro"/>
</dbReference>
<dbReference type="AlphaFoldDB" id="A0A9D4WMW1"/>
<organism evidence="3 4">
    <name type="scientific">Pisum sativum</name>
    <name type="common">Garden pea</name>
    <name type="synonym">Lathyrus oleraceus</name>
    <dbReference type="NCBI Taxonomy" id="3888"/>
    <lineage>
        <taxon>Eukaryota</taxon>
        <taxon>Viridiplantae</taxon>
        <taxon>Streptophyta</taxon>
        <taxon>Embryophyta</taxon>
        <taxon>Tracheophyta</taxon>
        <taxon>Spermatophyta</taxon>
        <taxon>Magnoliopsida</taxon>
        <taxon>eudicotyledons</taxon>
        <taxon>Gunneridae</taxon>
        <taxon>Pentapetalae</taxon>
        <taxon>rosids</taxon>
        <taxon>fabids</taxon>
        <taxon>Fabales</taxon>
        <taxon>Fabaceae</taxon>
        <taxon>Papilionoideae</taxon>
        <taxon>50 kb inversion clade</taxon>
        <taxon>NPAAA clade</taxon>
        <taxon>Hologalegina</taxon>
        <taxon>IRL clade</taxon>
        <taxon>Fabeae</taxon>
        <taxon>Lathyrus</taxon>
    </lineage>
</organism>
<feature type="repeat" description="PPR" evidence="2">
    <location>
        <begin position="125"/>
        <end position="159"/>
    </location>
</feature>
<dbReference type="Pfam" id="PF13041">
    <property type="entry name" value="PPR_2"/>
    <property type="match status" value="1"/>
</dbReference>
<dbReference type="Gramene" id="Psat05G0253100-T1">
    <property type="protein sequence ID" value="KAI5405793.1"/>
    <property type="gene ID" value="KIW84_052531"/>
</dbReference>
<reference evidence="3 4" key="1">
    <citation type="journal article" date="2022" name="Nat. Genet.">
        <title>Improved pea reference genome and pan-genome highlight genomic features and evolutionary characteristics.</title>
        <authorList>
            <person name="Yang T."/>
            <person name="Liu R."/>
            <person name="Luo Y."/>
            <person name="Hu S."/>
            <person name="Wang D."/>
            <person name="Wang C."/>
            <person name="Pandey M.K."/>
            <person name="Ge S."/>
            <person name="Xu Q."/>
            <person name="Li N."/>
            <person name="Li G."/>
            <person name="Huang Y."/>
            <person name="Saxena R.K."/>
            <person name="Ji Y."/>
            <person name="Li M."/>
            <person name="Yan X."/>
            <person name="He Y."/>
            <person name="Liu Y."/>
            <person name="Wang X."/>
            <person name="Xiang C."/>
            <person name="Varshney R.K."/>
            <person name="Ding H."/>
            <person name="Gao S."/>
            <person name="Zong X."/>
        </authorList>
    </citation>
    <scope>NUCLEOTIDE SEQUENCE [LARGE SCALE GENOMIC DNA]</scope>
    <source>
        <strain evidence="3 4">cv. Zhongwan 6</strain>
    </source>
</reference>
<dbReference type="Gene3D" id="1.25.40.10">
    <property type="entry name" value="Tetratricopeptide repeat domain"/>
    <property type="match status" value="1"/>
</dbReference>
<evidence type="ECO:0008006" key="5">
    <source>
        <dbReference type="Google" id="ProtNLM"/>
    </source>
</evidence>
<dbReference type="GO" id="GO:0003723">
    <property type="term" value="F:RNA binding"/>
    <property type="evidence" value="ECO:0007669"/>
    <property type="project" value="InterPro"/>
</dbReference>
<dbReference type="Proteomes" id="UP001058974">
    <property type="component" value="Chromosome 5"/>
</dbReference>
<protein>
    <recommendedName>
        <fullName evidence="5">Pentatricopeptide repeat-containing protein</fullName>
    </recommendedName>
</protein>
<dbReference type="FunFam" id="1.25.40.10:FF:000427">
    <property type="entry name" value="Pentatricopeptide repeat-containing protein chloroplastic"/>
    <property type="match status" value="1"/>
</dbReference>
<accession>A0A9D4WMW1</accession>
<proteinExistence type="predicted"/>
<comment type="caution">
    <text evidence="3">The sequence shown here is derived from an EMBL/GenBank/DDBJ whole genome shotgun (WGS) entry which is preliminary data.</text>
</comment>
<name>A0A9D4WMW1_PEA</name>
<evidence type="ECO:0000313" key="4">
    <source>
        <dbReference type="Proteomes" id="UP001058974"/>
    </source>
</evidence>
<keyword evidence="4" id="KW-1185">Reference proteome</keyword>
<dbReference type="PROSITE" id="PS51375">
    <property type="entry name" value="PPR"/>
    <property type="match status" value="1"/>
</dbReference>
<evidence type="ECO:0000313" key="3">
    <source>
        <dbReference type="EMBL" id="KAI5405793.1"/>
    </source>
</evidence>
<dbReference type="InterPro" id="IPR046960">
    <property type="entry name" value="PPR_At4g14850-like_plant"/>
</dbReference>
<dbReference type="PANTHER" id="PTHR47926:SF471">
    <property type="entry name" value="DYW DOMAIN-CONTAINING PROTEIN"/>
    <property type="match status" value="1"/>
</dbReference>
<dbReference type="Gramene" id="Psat5g082760.1">
    <property type="protein sequence ID" value="Psat5g082760.1.cds1"/>
    <property type="gene ID" value="Psat5g082760"/>
</dbReference>